<proteinExistence type="inferred from homology"/>
<comment type="subcellular location">
    <subcellularLocation>
        <location evidence="1">Endoplasmic reticulum</location>
    </subcellularLocation>
</comment>
<dbReference type="InterPro" id="IPR019330">
    <property type="entry name" value="MESD"/>
</dbReference>
<dbReference type="PANTHER" id="PTHR17600">
    <property type="entry name" value="MESODERM DEVELOPMENT CANDIDATE 2"/>
    <property type="match status" value="1"/>
</dbReference>
<dbReference type="GO" id="GO:0005783">
    <property type="term" value="C:endoplasmic reticulum"/>
    <property type="evidence" value="ECO:0007669"/>
    <property type="project" value="UniProtKB-SubCell"/>
</dbReference>
<feature type="region of interest" description="Disordered" evidence="7">
    <location>
        <begin position="65"/>
        <end position="97"/>
    </location>
</feature>
<dbReference type="GO" id="GO:0016055">
    <property type="term" value="P:Wnt signaling pathway"/>
    <property type="evidence" value="ECO:0007669"/>
    <property type="project" value="UniProtKB-KW"/>
</dbReference>
<dbReference type="Proteomes" id="UP000515163">
    <property type="component" value="Unplaced"/>
</dbReference>
<dbReference type="Pfam" id="PF10185">
    <property type="entry name" value="Mesd"/>
    <property type="match status" value="1"/>
</dbReference>
<feature type="signal peptide" evidence="8">
    <location>
        <begin position="1"/>
        <end position="29"/>
    </location>
</feature>
<keyword evidence="3" id="KW-0879">Wnt signaling pathway</keyword>
<dbReference type="RefSeq" id="XP_031570720.1">
    <property type="nucleotide sequence ID" value="XM_031714860.1"/>
</dbReference>
<organism evidence="9 10">
    <name type="scientific">Actinia tenebrosa</name>
    <name type="common">Australian red waratah sea anemone</name>
    <dbReference type="NCBI Taxonomy" id="6105"/>
    <lineage>
        <taxon>Eukaryota</taxon>
        <taxon>Metazoa</taxon>
        <taxon>Cnidaria</taxon>
        <taxon>Anthozoa</taxon>
        <taxon>Hexacorallia</taxon>
        <taxon>Actiniaria</taxon>
        <taxon>Actiniidae</taxon>
        <taxon>Actinia</taxon>
    </lineage>
</organism>
<accession>A0A6P8IXV3</accession>
<dbReference type="KEGG" id="aten:116305036"/>
<protein>
    <submittedName>
        <fullName evidence="10">LDLR chaperone boca-like</fullName>
    </submittedName>
</protein>
<keyword evidence="6" id="KW-0143">Chaperone</keyword>
<dbReference type="GeneID" id="116305036"/>
<dbReference type="FunCoup" id="A0A6P8IXV3">
    <property type="interactions" value="1675"/>
</dbReference>
<evidence type="ECO:0000256" key="6">
    <source>
        <dbReference type="ARBA" id="ARBA00023186"/>
    </source>
</evidence>
<evidence type="ECO:0000256" key="3">
    <source>
        <dbReference type="ARBA" id="ARBA00022687"/>
    </source>
</evidence>
<gene>
    <name evidence="10" type="primary">LOC116305036</name>
</gene>
<keyword evidence="9" id="KW-1185">Reference proteome</keyword>
<dbReference type="GO" id="GO:0006457">
    <property type="term" value="P:protein folding"/>
    <property type="evidence" value="ECO:0007669"/>
    <property type="project" value="InterPro"/>
</dbReference>
<reference evidence="10" key="1">
    <citation type="submission" date="2025-08" db="UniProtKB">
        <authorList>
            <consortium name="RefSeq"/>
        </authorList>
    </citation>
    <scope>IDENTIFICATION</scope>
    <source>
        <tissue evidence="10">Tentacle</tissue>
    </source>
</reference>
<feature type="chain" id="PRO_5027599001" evidence="8">
    <location>
        <begin position="30"/>
        <end position="207"/>
    </location>
</feature>
<comment type="similarity">
    <text evidence="2">Belongs to the MESD family.</text>
</comment>
<evidence type="ECO:0000313" key="10">
    <source>
        <dbReference type="RefSeq" id="XP_031570720.1"/>
    </source>
</evidence>
<dbReference type="Gene3D" id="3.30.70.260">
    <property type="match status" value="1"/>
</dbReference>
<evidence type="ECO:0000256" key="1">
    <source>
        <dbReference type="ARBA" id="ARBA00004240"/>
    </source>
</evidence>
<keyword evidence="4 8" id="KW-0732">Signal</keyword>
<evidence type="ECO:0000256" key="4">
    <source>
        <dbReference type="ARBA" id="ARBA00022729"/>
    </source>
</evidence>
<evidence type="ECO:0000313" key="9">
    <source>
        <dbReference type="Proteomes" id="UP000515163"/>
    </source>
</evidence>
<feature type="compositionally biased region" description="Acidic residues" evidence="7">
    <location>
        <begin position="65"/>
        <end position="80"/>
    </location>
</feature>
<dbReference type="PANTHER" id="PTHR17600:SF2">
    <property type="entry name" value="LRP CHAPERONE MESD"/>
    <property type="match status" value="1"/>
</dbReference>
<dbReference type="InParanoid" id="A0A6P8IXV3"/>
<evidence type="ECO:0000256" key="8">
    <source>
        <dbReference type="SAM" id="SignalP"/>
    </source>
</evidence>
<evidence type="ECO:0000256" key="7">
    <source>
        <dbReference type="SAM" id="MobiDB-lite"/>
    </source>
</evidence>
<name>A0A6P8IXV3_ACTTE</name>
<keyword evidence="5" id="KW-0256">Endoplasmic reticulum</keyword>
<dbReference type="AlphaFoldDB" id="A0A6P8IXV3"/>
<evidence type="ECO:0000256" key="5">
    <source>
        <dbReference type="ARBA" id="ARBA00022824"/>
    </source>
</evidence>
<sequence length="207" mass="23805">MADVLKSWALRFCLVFFIVLFVLVCSSSSEKNKNTKKDKAAKSKEKIGKNILDYTEADMERLLDQWDDNEDDDDEKYDDDDPRKPKPQMPAFDPSKVKDDPMAFVKMAKKGKTLMMFVSIANNPSRKRTEDVTARWQTSLHNAHLQVERYIVADDRALFLLKDGSIAWDVKDFIITQPECKMVEFENQKFPGVGGKPSDTLKEKSEL</sequence>
<dbReference type="OrthoDB" id="75833at2759"/>
<evidence type="ECO:0000256" key="2">
    <source>
        <dbReference type="ARBA" id="ARBA00011068"/>
    </source>
</evidence>